<evidence type="ECO:0000256" key="3">
    <source>
        <dbReference type="ARBA" id="ARBA00022801"/>
    </source>
</evidence>
<dbReference type="GO" id="GO:0016787">
    <property type="term" value="F:hydrolase activity"/>
    <property type="evidence" value="ECO:0007669"/>
    <property type="project" value="UniProtKB-KW"/>
</dbReference>
<dbReference type="GO" id="GO:0005886">
    <property type="term" value="C:plasma membrane"/>
    <property type="evidence" value="ECO:0007669"/>
    <property type="project" value="UniProtKB-SubCell"/>
</dbReference>
<evidence type="ECO:0000256" key="8">
    <source>
        <dbReference type="ARBA" id="ARBA00023326"/>
    </source>
</evidence>
<evidence type="ECO:0000256" key="1">
    <source>
        <dbReference type="ARBA" id="ARBA00004236"/>
    </source>
</evidence>
<comment type="function">
    <text evidence="9">Glucanases play a role in cell expansion during growth, in cell-cell fusion during mating, and in spore release during sporulation. This enzyme may be involved in beta-glucan degradation. Active on laminarin and lichenan.</text>
</comment>
<evidence type="ECO:0000256" key="7">
    <source>
        <dbReference type="ARBA" id="ARBA00023316"/>
    </source>
</evidence>
<dbReference type="KEGG" id="manr:MPAN_006100"/>
<proteinExistence type="predicted"/>
<evidence type="ECO:0000256" key="9">
    <source>
        <dbReference type="ARBA" id="ARBA00037649"/>
    </source>
</evidence>
<dbReference type="InterPro" id="IPR017853">
    <property type="entry name" value="GH"/>
</dbReference>
<dbReference type="InterPro" id="IPR050732">
    <property type="entry name" value="Beta-glucan_modifiers"/>
</dbReference>
<keyword evidence="8" id="KW-0624">Polysaccharide degradation</keyword>
<keyword evidence="7" id="KW-0961">Cell wall biogenesis/degradation</keyword>
<keyword evidence="5" id="KW-0325">Glycoprotein</keyword>
<keyword evidence="2" id="KW-1003">Cell membrane</keyword>
<evidence type="ECO:0000256" key="6">
    <source>
        <dbReference type="ARBA" id="ARBA00023277"/>
    </source>
</evidence>
<name>A0A7U9TH60_9MOLU</name>
<evidence type="ECO:0000313" key="13">
    <source>
        <dbReference type="Proteomes" id="UP000620133"/>
    </source>
</evidence>
<evidence type="ECO:0000256" key="2">
    <source>
        <dbReference type="ARBA" id="ARBA00022475"/>
    </source>
</evidence>
<accession>A0A7U9TH60</accession>
<dbReference type="RefSeq" id="WP_176238556.1">
    <property type="nucleotide sequence ID" value="NZ_AP024412.1"/>
</dbReference>
<evidence type="ECO:0000256" key="5">
    <source>
        <dbReference type="ARBA" id="ARBA00023180"/>
    </source>
</evidence>
<comment type="subcellular location">
    <subcellularLocation>
        <location evidence="1">Cell membrane</location>
    </subcellularLocation>
</comment>
<protein>
    <recommendedName>
        <fullName evidence="11">Endo-1,3-beta-glucanase btgC</fullName>
    </recommendedName>
    <alternativeName>
        <fullName evidence="10">Laminarinase btgC</fullName>
    </alternativeName>
</protein>
<dbReference type="GO" id="GO:0000272">
    <property type="term" value="P:polysaccharide catabolic process"/>
    <property type="evidence" value="ECO:0007669"/>
    <property type="project" value="UniProtKB-KW"/>
</dbReference>
<dbReference type="Gene3D" id="3.20.20.80">
    <property type="entry name" value="Glycosidases"/>
    <property type="match status" value="1"/>
</dbReference>
<dbReference type="PANTHER" id="PTHR16631:SF17">
    <property type="entry name" value="GLUCAN ENDO-1,3-BETA-GLUCOSIDASE BTGC"/>
    <property type="match status" value="1"/>
</dbReference>
<sequence>MKHLKYGKAICYSGYRQGQTPIKKIYPTYENVLDDLKILEKDFDYIRMYDASEHAKMTLELIKKHNIKLKVLLGIDLLGEASNPNCSWGGDYSVEQIAEHITYNQKQLYKVIELANEYKDIVIGVSAGNESVPEWNENLVSPARVLYFVNELKKYTQVPVTYCDNNYYWKDLLKEVAEAVDFISIHLYPVWLGANVEEAITSSIKEYNEIKALYPDKQVIITETGWPTKSNGGQIPKENANELNQLFFNNELDKYTREHDIICFFFEAFDEMWKGSNALDEPEKNWGFYYDDRTPKRIKLKK</sequence>
<dbReference type="EMBL" id="AP024412">
    <property type="protein sequence ID" value="BCR35717.1"/>
    <property type="molecule type" value="Genomic_DNA"/>
</dbReference>
<keyword evidence="4" id="KW-0472">Membrane</keyword>
<evidence type="ECO:0000313" key="12">
    <source>
        <dbReference type="EMBL" id="BCR35717.1"/>
    </source>
</evidence>
<evidence type="ECO:0000256" key="10">
    <source>
        <dbReference type="ARBA" id="ARBA00042373"/>
    </source>
</evidence>
<keyword evidence="13" id="KW-1185">Reference proteome</keyword>
<dbReference type="SUPFAM" id="SSF51445">
    <property type="entry name" value="(Trans)glycosidases"/>
    <property type="match status" value="1"/>
</dbReference>
<organism evidence="12 13">
    <name type="scientific">Mariniplasma anaerobium</name>
    <dbReference type="NCBI Taxonomy" id="2735436"/>
    <lineage>
        <taxon>Bacteria</taxon>
        <taxon>Bacillati</taxon>
        <taxon>Mycoplasmatota</taxon>
        <taxon>Mollicutes</taxon>
        <taxon>Acholeplasmatales</taxon>
        <taxon>Acholeplasmataceae</taxon>
        <taxon>Mariniplasma</taxon>
    </lineage>
</organism>
<evidence type="ECO:0000256" key="11">
    <source>
        <dbReference type="ARBA" id="ARBA00043078"/>
    </source>
</evidence>
<gene>
    <name evidence="12" type="ORF">MPAN_006100</name>
</gene>
<keyword evidence="6" id="KW-0119">Carbohydrate metabolism</keyword>
<reference evidence="12" key="1">
    <citation type="submission" date="2021-01" db="EMBL/GenBank/DDBJ databases">
        <title>Draft genome sequence of Acholeplasmataceae bacterium strain Mahy22.</title>
        <authorList>
            <person name="Watanabe M."/>
            <person name="Kojima H."/>
            <person name="Fukui M."/>
        </authorList>
    </citation>
    <scope>NUCLEOTIDE SEQUENCE</scope>
    <source>
        <strain evidence="12">Mahy22</strain>
    </source>
</reference>
<evidence type="ECO:0000256" key="4">
    <source>
        <dbReference type="ARBA" id="ARBA00023136"/>
    </source>
</evidence>
<dbReference type="GO" id="GO:0071555">
    <property type="term" value="P:cell wall organization"/>
    <property type="evidence" value="ECO:0007669"/>
    <property type="project" value="UniProtKB-KW"/>
</dbReference>
<dbReference type="AlphaFoldDB" id="A0A7U9TH60"/>
<dbReference type="PANTHER" id="PTHR16631">
    <property type="entry name" value="GLUCAN 1,3-BETA-GLUCOSIDASE"/>
    <property type="match status" value="1"/>
</dbReference>
<dbReference type="Proteomes" id="UP000620133">
    <property type="component" value="Chromosome"/>
</dbReference>
<keyword evidence="3" id="KW-0378">Hydrolase</keyword>